<dbReference type="EMBL" id="CVRI01000018">
    <property type="protein sequence ID" value="CRK90276.1"/>
    <property type="molecule type" value="Genomic_DNA"/>
</dbReference>
<keyword evidence="2" id="KW-1185">Reference proteome</keyword>
<evidence type="ECO:0000313" key="2">
    <source>
        <dbReference type="Proteomes" id="UP000183832"/>
    </source>
</evidence>
<name>A0A1J1HSB0_9DIPT</name>
<evidence type="ECO:0000313" key="1">
    <source>
        <dbReference type="EMBL" id="CRK90276.1"/>
    </source>
</evidence>
<reference evidence="1 2" key="1">
    <citation type="submission" date="2015-04" db="EMBL/GenBank/DDBJ databases">
        <authorList>
            <person name="Syromyatnikov M.Y."/>
            <person name="Popov V.N."/>
        </authorList>
    </citation>
    <scope>NUCLEOTIDE SEQUENCE [LARGE SCALE GENOMIC DNA]</scope>
</reference>
<sequence length="96" mass="10839">MHTVIALGKVAIMFFPRVFREELDAMEANYRSKILISSAKLKALVKDELNNRSQSKSLPSNYSQFSSLLHVMIPTSSCNKLLTENIYQSLCNAVRS</sequence>
<proteinExistence type="predicted"/>
<dbReference type="Proteomes" id="UP000183832">
    <property type="component" value="Unassembled WGS sequence"/>
</dbReference>
<organism evidence="1 2">
    <name type="scientific">Clunio marinus</name>
    <dbReference type="NCBI Taxonomy" id="568069"/>
    <lineage>
        <taxon>Eukaryota</taxon>
        <taxon>Metazoa</taxon>
        <taxon>Ecdysozoa</taxon>
        <taxon>Arthropoda</taxon>
        <taxon>Hexapoda</taxon>
        <taxon>Insecta</taxon>
        <taxon>Pterygota</taxon>
        <taxon>Neoptera</taxon>
        <taxon>Endopterygota</taxon>
        <taxon>Diptera</taxon>
        <taxon>Nematocera</taxon>
        <taxon>Chironomoidea</taxon>
        <taxon>Chironomidae</taxon>
        <taxon>Clunio</taxon>
    </lineage>
</organism>
<accession>A0A1J1HSB0</accession>
<gene>
    <name evidence="1" type="ORF">CLUMA_CG004087</name>
</gene>
<protein>
    <submittedName>
        <fullName evidence="1">CLUMA_CG004087, isoform A</fullName>
    </submittedName>
</protein>
<dbReference type="AlphaFoldDB" id="A0A1J1HSB0"/>